<reference evidence="5" key="2">
    <citation type="submission" date="2025-08" db="UniProtKB">
        <authorList>
            <consortium name="Ensembl"/>
        </authorList>
    </citation>
    <scope>IDENTIFICATION</scope>
</reference>
<dbReference type="SUPFAM" id="SSF57535">
    <property type="entry name" value="Complement control module/SCR domain"/>
    <property type="match status" value="1"/>
</dbReference>
<dbReference type="Ensembl" id="ENSGAGT00000006101.1">
    <property type="protein sequence ID" value="ENSGAGP00000005239.1"/>
    <property type="gene ID" value="ENSGAGG00000004251.1"/>
</dbReference>
<evidence type="ECO:0000256" key="1">
    <source>
        <dbReference type="ARBA" id="ARBA00023157"/>
    </source>
</evidence>
<name>A0A452GT86_9SAUR</name>
<reference evidence="6" key="1">
    <citation type="journal article" date="2017" name="PLoS ONE">
        <title>The Agassiz's desert tortoise genome provides a resource for the conservation of a threatened species.</title>
        <authorList>
            <person name="Tollis M."/>
            <person name="DeNardo D.F."/>
            <person name="Cornelius J.A."/>
            <person name="Dolby G.A."/>
            <person name="Edwards T."/>
            <person name="Henen B.T."/>
            <person name="Karl A.E."/>
            <person name="Murphy R.W."/>
            <person name="Kusumi K."/>
        </authorList>
    </citation>
    <scope>NUCLEOTIDE SEQUENCE [LARGE SCALE GENOMIC DNA]</scope>
</reference>
<reference evidence="5" key="3">
    <citation type="submission" date="2025-09" db="UniProtKB">
        <authorList>
            <consortium name="Ensembl"/>
        </authorList>
    </citation>
    <scope>IDENTIFICATION</scope>
</reference>
<keyword evidence="2" id="KW-0768">Sushi</keyword>
<dbReference type="Proteomes" id="UP000291020">
    <property type="component" value="Unassembled WGS sequence"/>
</dbReference>
<keyword evidence="3" id="KW-0472">Membrane</keyword>
<dbReference type="Pfam" id="PF00084">
    <property type="entry name" value="Sushi"/>
    <property type="match status" value="1"/>
</dbReference>
<feature type="domain" description="Sushi" evidence="4">
    <location>
        <begin position="38"/>
        <end position="102"/>
    </location>
</feature>
<keyword evidence="3" id="KW-0812">Transmembrane</keyword>
<dbReference type="AlphaFoldDB" id="A0A452GT86"/>
<dbReference type="PROSITE" id="PS50923">
    <property type="entry name" value="SUSHI"/>
    <property type="match status" value="1"/>
</dbReference>
<keyword evidence="1" id="KW-1015">Disulfide bond</keyword>
<dbReference type="Gene3D" id="2.10.70.10">
    <property type="entry name" value="Complement Module, domain 1"/>
    <property type="match status" value="1"/>
</dbReference>
<protein>
    <recommendedName>
        <fullName evidence="4">Sushi domain-containing protein</fullName>
    </recommendedName>
</protein>
<keyword evidence="6" id="KW-1185">Reference proteome</keyword>
<organism evidence="5 6">
    <name type="scientific">Gopherus agassizii</name>
    <name type="common">Agassiz's desert tortoise</name>
    <dbReference type="NCBI Taxonomy" id="38772"/>
    <lineage>
        <taxon>Eukaryota</taxon>
        <taxon>Metazoa</taxon>
        <taxon>Chordata</taxon>
        <taxon>Craniata</taxon>
        <taxon>Vertebrata</taxon>
        <taxon>Euteleostomi</taxon>
        <taxon>Archelosauria</taxon>
        <taxon>Testudinata</taxon>
        <taxon>Testudines</taxon>
        <taxon>Cryptodira</taxon>
        <taxon>Durocryptodira</taxon>
        <taxon>Testudinoidea</taxon>
        <taxon>Testudinidae</taxon>
        <taxon>Gopherus</taxon>
    </lineage>
</organism>
<evidence type="ECO:0000313" key="5">
    <source>
        <dbReference type="Ensembl" id="ENSGAGP00000005239.1"/>
    </source>
</evidence>
<evidence type="ECO:0000256" key="3">
    <source>
        <dbReference type="SAM" id="Phobius"/>
    </source>
</evidence>
<dbReference type="CDD" id="cd00033">
    <property type="entry name" value="CCP"/>
    <property type="match status" value="1"/>
</dbReference>
<accession>A0A452GT86</accession>
<evidence type="ECO:0000256" key="2">
    <source>
        <dbReference type="PROSITE-ProRule" id="PRU00302"/>
    </source>
</evidence>
<dbReference type="InterPro" id="IPR035976">
    <property type="entry name" value="Sushi/SCR/CCP_sf"/>
</dbReference>
<sequence length="113" mass="12903">PELGPEPKRAPRPVRVSFLARGAFLIFTHLAALWVFSSSCDVPTRLKFAALSKEDEMKNYYPAGITVRYTCRPGYENITEMLLVSTCLDNLTWSEAPEFCRSEYLFLLLFCLT</sequence>
<dbReference type="InterPro" id="IPR000436">
    <property type="entry name" value="Sushi_SCR_CCP_dom"/>
</dbReference>
<comment type="caution">
    <text evidence="2">Lacks conserved residue(s) required for the propagation of feature annotation.</text>
</comment>
<dbReference type="SMART" id="SM00032">
    <property type="entry name" value="CCP"/>
    <property type="match status" value="1"/>
</dbReference>
<keyword evidence="3" id="KW-1133">Transmembrane helix</keyword>
<feature type="transmembrane region" description="Helical" evidence="3">
    <location>
        <begin position="18"/>
        <end position="36"/>
    </location>
</feature>
<evidence type="ECO:0000313" key="6">
    <source>
        <dbReference type="Proteomes" id="UP000291020"/>
    </source>
</evidence>
<proteinExistence type="predicted"/>
<evidence type="ECO:0000259" key="4">
    <source>
        <dbReference type="PROSITE" id="PS50923"/>
    </source>
</evidence>